<sequence length="260" mass="29301">MEEEVLIVIISVAVVLIGLFFISGLKLAYEYERIVVFRLGKYVRTIGPGLVYVIPILEKGVKVDLRIITQDIPRQEVMTKDNIPVLTNAVVYFKVERPEDAVIKIANYRYAVQQYTQAALRDTIGTMELDQVLTERDQIAADIKKIVDKETSEWGVDIEAIKMQEIELPAEMKRAFAIQAEAERDKRAVIIKAEGEFIAAKKLSEAATILTKTKGGLQLRTLQTIRDIAQDPSEKVVIFMPGGLTEEITDIIHKVNKSKE</sequence>
<name>A0A9Y1BLB0_9ARCH</name>
<comment type="subcellular location">
    <subcellularLocation>
        <location evidence="1">Membrane</location>
        <topology evidence="1">Single-pass membrane protein</topology>
    </subcellularLocation>
</comment>
<feature type="transmembrane region" description="Helical" evidence="3">
    <location>
        <begin position="6"/>
        <end position="29"/>
    </location>
</feature>
<accession>A0A9Y1BLB0</accession>
<dbReference type="InterPro" id="IPR036013">
    <property type="entry name" value="Band_7/SPFH_dom_sf"/>
</dbReference>
<dbReference type="PANTHER" id="PTHR10264">
    <property type="entry name" value="BAND 7 PROTEIN-RELATED"/>
    <property type="match status" value="1"/>
</dbReference>
<evidence type="ECO:0000256" key="2">
    <source>
        <dbReference type="ARBA" id="ARBA00008164"/>
    </source>
</evidence>
<comment type="similarity">
    <text evidence="2">Belongs to the band 7/mec-2 family.</text>
</comment>
<keyword evidence="3" id="KW-0472">Membrane</keyword>
<dbReference type="SUPFAM" id="SSF117892">
    <property type="entry name" value="Band 7/SPFH domain"/>
    <property type="match status" value="1"/>
</dbReference>
<feature type="domain" description="Band 7" evidence="4">
    <location>
        <begin position="23"/>
        <end position="180"/>
    </location>
</feature>
<dbReference type="Gene3D" id="6.10.250.2090">
    <property type="match status" value="1"/>
</dbReference>
<evidence type="ECO:0000256" key="1">
    <source>
        <dbReference type="ARBA" id="ARBA00004167"/>
    </source>
</evidence>
<dbReference type="GO" id="GO:0005886">
    <property type="term" value="C:plasma membrane"/>
    <property type="evidence" value="ECO:0007669"/>
    <property type="project" value="InterPro"/>
</dbReference>
<dbReference type="Gene3D" id="3.30.479.30">
    <property type="entry name" value="Band 7 domain"/>
    <property type="match status" value="1"/>
</dbReference>
<proteinExistence type="inferred from homology"/>
<evidence type="ECO:0000313" key="5">
    <source>
        <dbReference type="EMBL" id="UJG40354.1"/>
    </source>
</evidence>
<evidence type="ECO:0000256" key="3">
    <source>
        <dbReference type="SAM" id="Phobius"/>
    </source>
</evidence>
<dbReference type="Pfam" id="PF01145">
    <property type="entry name" value="Band_7"/>
    <property type="match status" value="1"/>
</dbReference>
<reference evidence="5" key="1">
    <citation type="journal article" date="2022" name="Nat. Microbiol.">
        <title>Unique mobile elements and scalable gene flow at the prokaryote-eukaryote boundary revealed by circularized Asgard archaea genomes.</title>
        <authorList>
            <person name="Wu F."/>
            <person name="Speth D.R."/>
            <person name="Philosof A."/>
            <person name="Cremiere A."/>
            <person name="Narayanan A."/>
            <person name="Barco R.A."/>
            <person name="Connon S.A."/>
            <person name="Amend J.P."/>
            <person name="Antoshechkin I.A."/>
            <person name="Orphan V.J."/>
        </authorList>
    </citation>
    <scope>NUCLEOTIDE SEQUENCE</scope>
    <source>
        <strain evidence="5">PM71</strain>
    </source>
</reference>
<dbReference type="AlphaFoldDB" id="A0A9Y1BLB0"/>
<keyword evidence="3" id="KW-1133">Transmembrane helix</keyword>
<dbReference type="PRINTS" id="PR00721">
    <property type="entry name" value="STOMATIN"/>
</dbReference>
<dbReference type="GO" id="GO:0098552">
    <property type="term" value="C:side of membrane"/>
    <property type="evidence" value="ECO:0007669"/>
    <property type="project" value="UniProtKB-ARBA"/>
</dbReference>
<dbReference type="EMBL" id="CP084166">
    <property type="protein sequence ID" value="UJG40354.1"/>
    <property type="molecule type" value="Genomic_DNA"/>
</dbReference>
<evidence type="ECO:0000259" key="4">
    <source>
        <dbReference type="SMART" id="SM00244"/>
    </source>
</evidence>
<dbReference type="FunFam" id="3.30.479.30:FF:000004">
    <property type="entry name" value="Putative membrane protease family, stomatin"/>
    <property type="match status" value="1"/>
</dbReference>
<dbReference type="InterPro" id="IPR001972">
    <property type="entry name" value="Stomatin_HflK_fam"/>
</dbReference>
<dbReference type="CDD" id="cd08826">
    <property type="entry name" value="SPFH_eoslipins_u1"/>
    <property type="match status" value="1"/>
</dbReference>
<gene>
    <name evidence="5" type="ORF">K9W45_10990</name>
</gene>
<dbReference type="SMART" id="SM00244">
    <property type="entry name" value="PHB"/>
    <property type="match status" value="1"/>
</dbReference>
<dbReference type="InterPro" id="IPR001107">
    <property type="entry name" value="Band_7"/>
</dbReference>
<keyword evidence="3" id="KW-0812">Transmembrane</keyword>
<dbReference type="InterPro" id="IPR043202">
    <property type="entry name" value="Band-7_stomatin-like"/>
</dbReference>
<organism evidence="5">
    <name type="scientific">Candidatus Heimdallarchaeum aukensis</name>
    <dbReference type="NCBI Taxonomy" id="2876573"/>
    <lineage>
        <taxon>Archaea</taxon>
        <taxon>Promethearchaeati</taxon>
        <taxon>Candidatus Heimdallarchaeota</taxon>
        <taxon>Candidatus Heimdallarchaeia (ex Rinke et al. 2021) (nom. nud.)</taxon>
        <taxon>Candidatus Heimdallarchaeales</taxon>
        <taxon>Candidatus Heimdallarchaeaceae</taxon>
        <taxon>Candidatus Heimdallarchaeum</taxon>
    </lineage>
</organism>
<dbReference type="Proteomes" id="UP001201020">
    <property type="component" value="Chromosome"/>
</dbReference>
<protein>
    <submittedName>
        <fullName evidence="5">Slipin family protein</fullName>
    </submittedName>
</protein>
<dbReference type="PANTHER" id="PTHR10264:SF19">
    <property type="entry name" value="AT06885P-RELATED"/>
    <property type="match status" value="1"/>
</dbReference>